<name>A0AAD2CF61_9STRA</name>
<feature type="transmembrane region" description="Helical" evidence="1">
    <location>
        <begin position="88"/>
        <end position="112"/>
    </location>
</feature>
<accession>A0AAD2CF61</accession>
<keyword evidence="1" id="KW-1133">Transmembrane helix</keyword>
<gene>
    <name evidence="2" type="ORF">CYCCA115_LOCUS2834</name>
</gene>
<keyword evidence="1" id="KW-0812">Transmembrane</keyword>
<comment type="caution">
    <text evidence="2">The sequence shown here is derived from an EMBL/GenBank/DDBJ whole genome shotgun (WGS) entry which is preliminary data.</text>
</comment>
<evidence type="ECO:0000313" key="2">
    <source>
        <dbReference type="EMBL" id="CAJ1932434.1"/>
    </source>
</evidence>
<dbReference type="EMBL" id="CAKOGP040000224">
    <property type="protein sequence ID" value="CAJ1932434.1"/>
    <property type="molecule type" value="Genomic_DNA"/>
</dbReference>
<sequence>MGSCLILADPIRHVLQDNEMWHAPMYISNCPVRALQQPIRACSQSSDCGAHDYGGGFFADEAGTDCFTCWDNGMCSEGAETFRCLSTIGWVVTIFCSYIGFALFFTGVLWNYDLVTKIRRKWKALTSS</sequence>
<reference evidence="2" key="1">
    <citation type="submission" date="2023-08" db="EMBL/GenBank/DDBJ databases">
        <authorList>
            <person name="Audoor S."/>
            <person name="Bilcke G."/>
        </authorList>
    </citation>
    <scope>NUCLEOTIDE SEQUENCE</scope>
</reference>
<protein>
    <submittedName>
        <fullName evidence="2">Uncharacterized protein</fullName>
    </submittedName>
</protein>
<proteinExistence type="predicted"/>
<dbReference type="Proteomes" id="UP001295423">
    <property type="component" value="Unassembled WGS sequence"/>
</dbReference>
<keyword evidence="3" id="KW-1185">Reference proteome</keyword>
<dbReference type="AlphaFoldDB" id="A0AAD2CF61"/>
<organism evidence="2 3">
    <name type="scientific">Cylindrotheca closterium</name>
    <dbReference type="NCBI Taxonomy" id="2856"/>
    <lineage>
        <taxon>Eukaryota</taxon>
        <taxon>Sar</taxon>
        <taxon>Stramenopiles</taxon>
        <taxon>Ochrophyta</taxon>
        <taxon>Bacillariophyta</taxon>
        <taxon>Bacillariophyceae</taxon>
        <taxon>Bacillariophycidae</taxon>
        <taxon>Bacillariales</taxon>
        <taxon>Bacillariaceae</taxon>
        <taxon>Cylindrotheca</taxon>
    </lineage>
</organism>
<keyword evidence="1" id="KW-0472">Membrane</keyword>
<evidence type="ECO:0000256" key="1">
    <source>
        <dbReference type="SAM" id="Phobius"/>
    </source>
</evidence>
<evidence type="ECO:0000313" key="3">
    <source>
        <dbReference type="Proteomes" id="UP001295423"/>
    </source>
</evidence>